<dbReference type="SMART" id="SM00895">
    <property type="entry name" value="FCD"/>
    <property type="match status" value="1"/>
</dbReference>
<organism evidence="5 6">
    <name type="scientific">Thermalbibacter longus</name>
    <dbReference type="NCBI Taxonomy" id="2951981"/>
    <lineage>
        <taxon>Bacteria</taxon>
        <taxon>Pseudomonadati</taxon>
        <taxon>Thermomicrobiota</taxon>
        <taxon>Thermomicrobia</taxon>
        <taxon>Thermomicrobiales</taxon>
        <taxon>Thermomicrobiaceae</taxon>
        <taxon>Thermalbibacter</taxon>
    </lineage>
</organism>
<dbReference type="CDD" id="cd07377">
    <property type="entry name" value="WHTH_GntR"/>
    <property type="match status" value="1"/>
</dbReference>
<sequence length="242" mass="26829">MTTGSRRGTASSGAGARANRRPIARRVLRDEIKEYLIEAILQGTFKPGDRIVETRIAQELGVSQAPVREALRDLEMLGVVVSSPFRGAHVREFTDEELVEIYPIRAAIEGVAARAAADRITAQQILQLEEQIDRMREASIDGDEATAIEADVAFHRIIVEASGNRLLQQFWTSLSLATTTYLTFTAVKRALGGLAERHEPVLEALRARDPDLAEQVMRRHIEEPGRWVLQALKGVQAEEAAR</sequence>
<dbReference type="InterPro" id="IPR000524">
    <property type="entry name" value="Tscrpt_reg_HTH_GntR"/>
</dbReference>
<dbReference type="PANTHER" id="PTHR43537">
    <property type="entry name" value="TRANSCRIPTIONAL REGULATOR, GNTR FAMILY"/>
    <property type="match status" value="1"/>
</dbReference>
<evidence type="ECO:0000256" key="2">
    <source>
        <dbReference type="ARBA" id="ARBA00023125"/>
    </source>
</evidence>
<dbReference type="Pfam" id="PF07729">
    <property type="entry name" value="FCD"/>
    <property type="match status" value="1"/>
</dbReference>
<dbReference type="SUPFAM" id="SSF48008">
    <property type="entry name" value="GntR ligand-binding domain-like"/>
    <property type="match status" value="1"/>
</dbReference>
<dbReference type="InterPro" id="IPR011711">
    <property type="entry name" value="GntR_C"/>
</dbReference>
<dbReference type="AlphaFoldDB" id="A0AA42BBN0"/>
<dbReference type="InterPro" id="IPR036388">
    <property type="entry name" value="WH-like_DNA-bd_sf"/>
</dbReference>
<dbReference type="Gene3D" id="1.20.120.530">
    <property type="entry name" value="GntR ligand-binding domain-like"/>
    <property type="match status" value="1"/>
</dbReference>
<protein>
    <submittedName>
        <fullName evidence="5">GntR family transcriptional regulator</fullName>
    </submittedName>
</protein>
<name>A0AA42BBN0_9BACT</name>
<accession>A0AA42BBN0</accession>
<evidence type="ECO:0000256" key="3">
    <source>
        <dbReference type="ARBA" id="ARBA00023163"/>
    </source>
</evidence>
<evidence type="ECO:0000313" key="6">
    <source>
        <dbReference type="Proteomes" id="UP001165306"/>
    </source>
</evidence>
<dbReference type="GO" id="GO:0003677">
    <property type="term" value="F:DNA binding"/>
    <property type="evidence" value="ECO:0007669"/>
    <property type="project" value="UniProtKB-KW"/>
</dbReference>
<reference evidence="5" key="1">
    <citation type="submission" date="2022-06" db="EMBL/GenBank/DDBJ databases">
        <title>CFH 74404 Thermomicrobiaceae sp.</title>
        <authorList>
            <person name="Ming H."/>
            <person name="Li W.-J."/>
            <person name="Zhao Z."/>
        </authorList>
    </citation>
    <scope>NUCLEOTIDE SEQUENCE</scope>
    <source>
        <strain evidence="5">CFH 74404</strain>
    </source>
</reference>
<dbReference type="RefSeq" id="WP_284057711.1">
    <property type="nucleotide sequence ID" value="NZ_JAMSLR010000009.1"/>
</dbReference>
<dbReference type="PROSITE" id="PS50949">
    <property type="entry name" value="HTH_GNTR"/>
    <property type="match status" value="1"/>
</dbReference>
<keyword evidence="6" id="KW-1185">Reference proteome</keyword>
<feature type="domain" description="HTH gntR-type" evidence="4">
    <location>
        <begin position="26"/>
        <end position="93"/>
    </location>
</feature>
<dbReference type="PANTHER" id="PTHR43537:SF24">
    <property type="entry name" value="GLUCONATE OPERON TRANSCRIPTIONAL REPRESSOR"/>
    <property type="match status" value="1"/>
</dbReference>
<keyword evidence="1" id="KW-0805">Transcription regulation</keyword>
<dbReference type="EMBL" id="JAMSLR010000009">
    <property type="protein sequence ID" value="MCM8749925.1"/>
    <property type="molecule type" value="Genomic_DNA"/>
</dbReference>
<evidence type="ECO:0000256" key="1">
    <source>
        <dbReference type="ARBA" id="ARBA00023015"/>
    </source>
</evidence>
<dbReference type="SUPFAM" id="SSF46785">
    <property type="entry name" value="Winged helix' DNA-binding domain"/>
    <property type="match status" value="1"/>
</dbReference>
<evidence type="ECO:0000313" key="5">
    <source>
        <dbReference type="EMBL" id="MCM8749925.1"/>
    </source>
</evidence>
<keyword evidence="3" id="KW-0804">Transcription</keyword>
<comment type="caution">
    <text evidence="5">The sequence shown here is derived from an EMBL/GenBank/DDBJ whole genome shotgun (WGS) entry which is preliminary data.</text>
</comment>
<keyword evidence="2" id="KW-0238">DNA-binding</keyword>
<evidence type="ECO:0000259" key="4">
    <source>
        <dbReference type="PROSITE" id="PS50949"/>
    </source>
</evidence>
<dbReference type="InterPro" id="IPR036390">
    <property type="entry name" value="WH_DNA-bd_sf"/>
</dbReference>
<dbReference type="Pfam" id="PF00392">
    <property type="entry name" value="GntR"/>
    <property type="match status" value="1"/>
</dbReference>
<dbReference type="SMART" id="SM00345">
    <property type="entry name" value="HTH_GNTR"/>
    <property type="match status" value="1"/>
</dbReference>
<dbReference type="GO" id="GO:0003700">
    <property type="term" value="F:DNA-binding transcription factor activity"/>
    <property type="evidence" value="ECO:0007669"/>
    <property type="project" value="InterPro"/>
</dbReference>
<dbReference type="InterPro" id="IPR008920">
    <property type="entry name" value="TF_FadR/GntR_C"/>
</dbReference>
<gene>
    <name evidence="5" type="ORF">NET02_12270</name>
</gene>
<dbReference type="Gene3D" id="1.10.10.10">
    <property type="entry name" value="Winged helix-like DNA-binding domain superfamily/Winged helix DNA-binding domain"/>
    <property type="match status" value="1"/>
</dbReference>
<proteinExistence type="predicted"/>
<dbReference type="Proteomes" id="UP001165306">
    <property type="component" value="Unassembled WGS sequence"/>
</dbReference>